<name>A0ABZ2ILF7_9CAUL</name>
<evidence type="ECO:0000313" key="2">
    <source>
        <dbReference type="EMBL" id="WWT56554.1"/>
    </source>
</evidence>
<geneLocation type="plasmid" evidence="2 3">
    <name>unnamed</name>
</geneLocation>
<sequence length="189" mass="20268">MQKFLANSSLLAAVVMAGAMITTPVAASEHYAAESSGSGPIRIATQLVLFESGDGRLLEQLRSSLMASVAYVVDGSDYASLSAIPDARQNGVGDCKSISVAMRNMLIAQGFPADSLLLATGKTERGEPHMVLLIRGKERGKEQTRVFDIRARAITSLEELMRLGYSFDGIQSAGGDDAVLVRWNGRRYL</sequence>
<feature type="signal peptide" evidence="1">
    <location>
        <begin position="1"/>
        <end position="27"/>
    </location>
</feature>
<evidence type="ECO:0000256" key="1">
    <source>
        <dbReference type="SAM" id="SignalP"/>
    </source>
</evidence>
<accession>A0ABZ2ILF7</accession>
<dbReference type="InterPro" id="IPR010319">
    <property type="entry name" value="Transglutaminase-like_Cys_pept"/>
</dbReference>
<keyword evidence="3" id="KW-1185">Reference proteome</keyword>
<keyword evidence="1" id="KW-0732">Signal</keyword>
<dbReference type="EMBL" id="CP146370">
    <property type="protein sequence ID" value="WWT56554.1"/>
    <property type="molecule type" value="Genomic_DNA"/>
</dbReference>
<dbReference type="Pfam" id="PF06035">
    <property type="entry name" value="Peptidase_C93"/>
    <property type="match status" value="1"/>
</dbReference>
<keyword evidence="2" id="KW-0614">Plasmid</keyword>
<dbReference type="Gene3D" id="3.10.620.30">
    <property type="match status" value="1"/>
</dbReference>
<dbReference type="Proteomes" id="UP001363460">
    <property type="component" value="Plasmid unnamed"/>
</dbReference>
<reference evidence="2 3" key="1">
    <citation type="submission" date="2024-02" db="EMBL/GenBank/DDBJ databases">
        <title>Distribution and functional of Brevundimonas-related endobacteria within Verticillium dahliae.</title>
        <authorList>
            <person name="Zeng H."/>
        </authorList>
    </citation>
    <scope>NUCLEOTIDE SEQUENCE [LARGE SCALE GENOMIC DNA]</scope>
    <source>
        <strain evidence="2 3">TRM 44200</strain>
        <plasmid evidence="2 3">unnamed</plasmid>
    </source>
</reference>
<dbReference type="RefSeq" id="WP_338578708.1">
    <property type="nucleotide sequence ID" value="NZ_CP146370.1"/>
</dbReference>
<feature type="chain" id="PRO_5047471762" evidence="1">
    <location>
        <begin position="28"/>
        <end position="189"/>
    </location>
</feature>
<proteinExistence type="predicted"/>
<protein>
    <submittedName>
        <fullName evidence="2">Transglutaminase-like cysteine peptidase</fullName>
    </submittedName>
</protein>
<organism evidence="2 3">
    <name type="scientific">Brevundimonas olei</name>
    <dbReference type="NCBI Taxonomy" id="657642"/>
    <lineage>
        <taxon>Bacteria</taxon>
        <taxon>Pseudomonadati</taxon>
        <taxon>Pseudomonadota</taxon>
        <taxon>Alphaproteobacteria</taxon>
        <taxon>Caulobacterales</taxon>
        <taxon>Caulobacteraceae</taxon>
        <taxon>Brevundimonas</taxon>
    </lineage>
</organism>
<evidence type="ECO:0000313" key="3">
    <source>
        <dbReference type="Proteomes" id="UP001363460"/>
    </source>
</evidence>
<gene>
    <name evidence="2" type="ORF">V8J38_16740</name>
</gene>